<proteinExistence type="predicted"/>
<dbReference type="EMBL" id="CP002917">
    <property type="protein sequence ID" value="AEK38144.1"/>
    <property type="molecule type" value="Genomic_DNA"/>
</dbReference>
<gene>
    <name evidence="2" type="ordered locus">CVAR_2805</name>
</gene>
<feature type="compositionally biased region" description="Low complexity" evidence="1">
    <location>
        <begin position="150"/>
        <end position="164"/>
    </location>
</feature>
<dbReference type="Proteomes" id="UP000006659">
    <property type="component" value="Chromosome"/>
</dbReference>
<feature type="compositionally biased region" description="Low complexity" evidence="1">
    <location>
        <begin position="72"/>
        <end position="90"/>
    </location>
</feature>
<reference evidence="2 3" key="1">
    <citation type="journal article" date="2011" name="BMC Genomics">
        <title>Complete genome sequence of Corynebacterium variabile DSM 44702 isolated from the surface of smear-ripened cheeses and insights into cheese ripening and flavor generation.</title>
        <authorList>
            <person name="Schroeder J."/>
            <person name="Maus I."/>
            <person name="Trost E."/>
            <person name="Tauch A."/>
        </authorList>
    </citation>
    <scope>NUCLEOTIDE SEQUENCE [LARGE SCALE GENOMIC DNA]</scope>
    <source>
        <strain evidence="3">DSM 44702 / JCM 12073 / NCIMB 30131</strain>
    </source>
</reference>
<evidence type="ECO:0000313" key="3">
    <source>
        <dbReference type="Proteomes" id="UP000006659"/>
    </source>
</evidence>
<evidence type="ECO:0000256" key="1">
    <source>
        <dbReference type="SAM" id="MobiDB-lite"/>
    </source>
</evidence>
<sequence length="171" mass="17251">MRLCGVRHPRRRGTLPERLSVSGPGMFTFPMMNFRKTSGSRVALRSAAVATALVASLGLAACGDDDKDDDTTTAVTTAESTAETAAADAADTSDDATGDEPSVTTDENGVTVDSGDGNTATFGDDGMRVESDDGASAEIGEDGSVHVDDGNGNVVDVPGVPGLGDALGNLN</sequence>
<organism evidence="2 3">
    <name type="scientific">Corynebacterium variabile (strain DSM 44702 / CIP 107183 / JCM 12073 / NCIMB 30131)</name>
    <name type="common">Corynebacterium mooreparkense</name>
    <dbReference type="NCBI Taxonomy" id="858619"/>
    <lineage>
        <taxon>Bacteria</taxon>
        <taxon>Bacillati</taxon>
        <taxon>Actinomycetota</taxon>
        <taxon>Actinomycetes</taxon>
        <taxon>Mycobacteriales</taxon>
        <taxon>Corynebacteriaceae</taxon>
        <taxon>Corynebacterium</taxon>
    </lineage>
</organism>
<accession>G0HGA5</accession>
<evidence type="ECO:0000313" key="2">
    <source>
        <dbReference type="EMBL" id="AEK38144.1"/>
    </source>
</evidence>
<dbReference type="AlphaFoldDB" id="G0HGA5"/>
<dbReference type="HOGENOM" id="CLU_1560390_0_0_11"/>
<dbReference type="KEGG" id="cva:CVAR_2805"/>
<protein>
    <submittedName>
        <fullName evidence="2">Uncharacterized protein</fullName>
    </submittedName>
</protein>
<feature type="compositionally biased region" description="Acidic residues" evidence="1">
    <location>
        <begin position="132"/>
        <end position="141"/>
    </location>
</feature>
<name>G0HGA5_CORVD</name>
<dbReference type="STRING" id="858619.CVAR_2805"/>
<feature type="region of interest" description="Disordered" evidence="1">
    <location>
        <begin position="62"/>
        <end position="171"/>
    </location>
</feature>